<evidence type="ECO:0000256" key="4">
    <source>
        <dbReference type="PIRNR" id="PIRNR028729"/>
    </source>
</evidence>
<dbReference type="InterPro" id="IPR011333">
    <property type="entry name" value="SKP1/BTB/POZ_sf"/>
</dbReference>
<keyword evidence="3 4" id="KW-0833">Ubl conjugation pathway</keyword>
<comment type="function">
    <text evidence="4">Involved in ubiquitination and subsequent proteasomal degradation of target proteins. Together with CUL1, RBX1 and a F-box protein, it forms a SCF E3 ubiquitin ligase complex. The functional specificity of this complex depends on the type of F-box protein. In the SCF complex, it serves as an adapter that links the F-box protein to CUL1.</text>
</comment>
<comment type="subunit">
    <text evidence="4">Part of a SCF (SKP1-cullin-F-box) protein ligase complex.</text>
</comment>
<dbReference type="AlphaFoldDB" id="A0A8B8MAH8"/>
<reference evidence="7" key="1">
    <citation type="journal article" date="2019" name="Toxins">
        <title>Detection of Abrin-Like and Prepropulchellin-Like Toxin Genes and Transcripts Using Whole Genome Sequencing and Full-Length Transcript Sequencing of Abrus precatorius.</title>
        <authorList>
            <person name="Hovde B.T."/>
            <person name="Daligault H.E."/>
            <person name="Hanschen E.R."/>
            <person name="Kunde Y.A."/>
            <person name="Johnson M.B."/>
            <person name="Starkenburg S.R."/>
            <person name="Johnson S.L."/>
        </authorList>
    </citation>
    <scope>NUCLEOTIDE SEQUENCE [LARGE SCALE GENOMIC DNA]</scope>
</reference>
<name>A0A8B8MAH8_ABRPR</name>
<evidence type="ECO:0000313" key="7">
    <source>
        <dbReference type="Proteomes" id="UP000694853"/>
    </source>
</evidence>
<dbReference type="FunFam" id="3.30.710.10:FF:000026">
    <property type="entry name" value="E3 ubiquitin ligase complex SCF subunit"/>
    <property type="match status" value="1"/>
</dbReference>
<dbReference type="SMART" id="SM00512">
    <property type="entry name" value="Skp1"/>
    <property type="match status" value="1"/>
</dbReference>
<evidence type="ECO:0000256" key="1">
    <source>
        <dbReference type="ARBA" id="ARBA00004906"/>
    </source>
</evidence>
<dbReference type="SUPFAM" id="SSF54695">
    <property type="entry name" value="POZ domain"/>
    <property type="match status" value="1"/>
</dbReference>
<dbReference type="InterPro" id="IPR016897">
    <property type="entry name" value="SKP1"/>
</dbReference>
<feature type="domain" description="SKP1 component dimerisation" evidence="5">
    <location>
        <begin position="115"/>
        <end position="157"/>
    </location>
</feature>
<dbReference type="InterPro" id="IPR001232">
    <property type="entry name" value="SKP1-like"/>
</dbReference>
<dbReference type="PANTHER" id="PTHR11165">
    <property type="entry name" value="SKP1"/>
    <property type="match status" value="1"/>
</dbReference>
<dbReference type="GO" id="GO:0009867">
    <property type="term" value="P:jasmonic acid mediated signaling pathway"/>
    <property type="evidence" value="ECO:0007669"/>
    <property type="project" value="UniProtKB-ARBA"/>
</dbReference>
<organism evidence="7 8">
    <name type="scientific">Abrus precatorius</name>
    <name type="common">Indian licorice</name>
    <name type="synonym">Glycine abrus</name>
    <dbReference type="NCBI Taxonomy" id="3816"/>
    <lineage>
        <taxon>Eukaryota</taxon>
        <taxon>Viridiplantae</taxon>
        <taxon>Streptophyta</taxon>
        <taxon>Embryophyta</taxon>
        <taxon>Tracheophyta</taxon>
        <taxon>Spermatophyta</taxon>
        <taxon>Magnoliopsida</taxon>
        <taxon>eudicotyledons</taxon>
        <taxon>Gunneridae</taxon>
        <taxon>Pentapetalae</taxon>
        <taxon>rosids</taxon>
        <taxon>fabids</taxon>
        <taxon>Fabales</taxon>
        <taxon>Fabaceae</taxon>
        <taxon>Papilionoideae</taxon>
        <taxon>50 kb inversion clade</taxon>
        <taxon>NPAAA clade</taxon>
        <taxon>indigoferoid/millettioid clade</taxon>
        <taxon>Abreae</taxon>
        <taxon>Abrus</taxon>
    </lineage>
</organism>
<dbReference type="InterPro" id="IPR016072">
    <property type="entry name" value="Skp1_comp_dimer"/>
</dbReference>
<sequence length="165" mass="18826">MASPSLKKINVKCSEGEVLEVEEALVNASPTMKRLIEEKYSKSENNIIITLPEISIQILSKIIDFMNKHADDVDDPSKASKSDKESLNNWDTEFIKVDVDTLYDLILGAHYLKIQKLLDLGCKTVADKMKGKTPEEIRQIFDIKNDFSDEEEKEIRNTSPVFYDL</sequence>
<dbReference type="UniPathway" id="UPA00143"/>
<comment type="pathway">
    <text evidence="1 4">Protein modification; protein ubiquitination.</text>
</comment>
<dbReference type="PIRSF" id="PIRSF028729">
    <property type="entry name" value="E3_ubiquit_lig_SCF_Skp"/>
    <property type="match status" value="1"/>
</dbReference>
<dbReference type="Pfam" id="PF01466">
    <property type="entry name" value="Skp1"/>
    <property type="match status" value="1"/>
</dbReference>
<feature type="domain" description="SKP1 component POZ" evidence="6">
    <location>
        <begin position="7"/>
        <end position="70"/>
    </location>
</feature>
<evidence type="ECO:0000259" key="5">
    <source>
        <dbReference type="Pfam" id="PF01466"/>
    </source>
</evidence>
<evidence type="ECO:0000256" key="3">
    <source>
        <dbReference type="ARBA" id="ARBA00022786"/>
    </source>
</evidence>
<dbReference type="Proteomes" id="UP000694853">
    <property type="component" value="Unplaced"/>
</dbReference>
<evidence type="ECO:0000313" key="8">
    <source>
        <dbReference type="RefSeq" id="XP_027364812.1"/>
    </source>
</evidence>
<dbReference type="Gene3D" id="3.30.710.10">
    <property type="entry name" value="Potassium Channel Kv1.1, Chain A"/>
    <property type="match status" value="1"/>
</dbReference>
<dbReference type="GO" id="GO:0006511">
    <property type="term" value="P:ubiquitin-dependent protein catabolic process"/>
    <property type="evidence" value="ECO:0007669"/>
    <property type="project" value="InterPro"/>
</dbReference>
<dbReference type="InterPro" id="IPR036296">
    <property type="entry name" value="SKP1-like_dim_sf"/>
</dbReference>
<accession>A0A8B8MAH8</accession>
<dbReference type="OrthoDB" id="1427899at2759"/>
<dbReference type="InterPro" id="IPR016073">
    <property type="entry name" value="Skp1_comp_POZ"/>
</dbReference>
<gene>
    <name evidence="8" type="primary">LOC113871919</name>
</gene>
<dbReference type="KEGG" id="aprc:113871919"/>
<reference evidence="8" key="2">
    <citation type="submission" date="2025-08" db="UniProtKB">
        <authorList>
            <consortium name="RefSeq"/>
        </authorList>
    </citation>
    <scope>IDENTIFICATION</scope>
    <source>
        <tissue evidence="8">Young leaves</tissue>
    </source>
</reference>
<comment type="similarity">
    <text evidence="2 4">Belongs to the SKP1 family.</text>
</comment>
<dbReference type="GO" id="GO:0016567">
    <property type="term" value="P:protein ubiquitination"/>
    <property type="evidence" value="ECO:0007669"/>
    <property type="project" value="UniProtKB-UniRule"/>
</dbReference>
<dbReference type="RefSeq" id="XP_027364812.1">
    <property type="nucleotide sequence ID" value="XM_027509011.1"/>
</dbReference>
<dbReference type="Pfam" id="PF03931">
    <property type="entry name" value="Skp1_POZ"/>
    <property type="match status" value="1"/>
</dbReference>
<keyword evidence="7" id="KW-1185">Reference proteome</keyword>
<evidence type="ECO:0000259" key="6">
    <source>
        <dbReference type="Pfam" id="PF03931"/>
    </source>
</evidence>
<evidence type="ECO:0000256" key="2">
    <source>
        <dbReference type="ARBA" id="ARBA00009993"/>
    </source>
</evidence>
<proteinExistence type="inferred from homology"/>
<dbReference type="GeneID" id="113871919"/>
<dbReference type="SUPFAM" id="SSF81382">
    <property type="entry name" value="Skp1 dimerisation domain-like"/>
    <property type="match status" value="1"/>
</dbReference>
<protein>
    <recommendedName>
        <fullName evidence="4">SKP1-like protein</fullName>
    </recommendedName>
</protein>